<dbReference type="InterPro" id="IPR036259">
    <property type="entry name" value="MFS_trans_sf"/>
</dbReference>
<evidence type="ECO:0000256" key="4">
    <source>
        <dbReference type="ARBA" id="ARBA00023136"/>
    </source>
</evidence>
<keyword evidence="2 5" id="KW-0812">Transmembrane</keyword>
<keyword evidence="3 5" id="KW-1133">Transmembrane helix</keyword>
<sequence>MSQPFVPIDLHWLSVSLYMTGKLLSSFYFSITYLYTSELFPTYTRNSMHALCSSLGRIGSITAPQTPLLMSYWSGIPPLLCGALSIVAGLLTLLVPDISNDALPDTVKQAEQLGQMPEAAIEVSSEQYDESRL</sequence>
<dbReference type="Gene3D" id="1.20.1250.20">
    <property type="entry name" value="MFS general substrate transporter like domains"/>
    <property type="match status" value="1"/>
</dbReference>
<evidence type="ECO:0000256" key="3">
    <source>
        <dbReference type="ARBA" id="ARBA00022989"/>
    </source>
</evidence>
<dbReference type="EMBL" id="OW152815">
    <property type="protein sequence ID" value="CAH2063841.1"/>
    <property type="molecule type" value="Genomic_DNA"/>
</dbReference>
<evidence type="ECO:0000256" key="1">
    <source>
        <dbReference type="ARBA" id="ARBA00004141"/>
    </source>
</evidence>
<feature type="transmembrane region" description="Helical" evidence="5">
    <location>
        <begin position="76"/>
        <end position="95"/>
    </location>
</feature>
<protein>
    <submittedName>
        <fullName evidence="6">Uncharacterized protein</fullName>
    </submittedName>
</protein>
<feature type="transmembrane region" description="Helical" evidence="5">
    <location>
        <begin position="12"/>
        <end position="35"/>
    </location>
</feature>
<evidence type="ECO:0000256" key="5">
    <source>
        <dbReference type="SAM" id="Phobius"/>
    </source>
</evidence>
<accession>A0ABN8IUK5</accession>
<evidence type="ECO:0000256" key="2">
    <source>
        <dbReference type="ARBA" id="ARBA00022692"/>
    </source>
</evidence>
<evidence type="ECO:0000313" key="6">
    <source>
        <dbReference type="EMBL" id="CAH2063841.1"/>
    </source>
</evidence>
<feature type="non-terminal residue" evidence="6">
    <location>
        <position position="133"/>
    </location>
</feature>
<name>A0ABN8IUK5_9NEOP</name>
<comment type="subcellular location">
    <subcellularLocation>
        <location evidence="1">Membrane</location>
        <topology evidence="1">Multi-pass membrane protein</topology>
    </subcellularLocation>
</comment>
<organism evidence="6 7">
    <name type="scientific">Iphiclides podalirius</name>
    <name type="common">scarce swallowtail</name>
    <dbReference type="NCBI Taxonomy" id="110791"/>
    <lineage>
        <taxon>Eukaryota</taxon>
        <taxon>Metazoa</taxon>
        <taxon>Ecdysozoa</taxon>
        <taxon>Arthropoda</taxon>
        <taxon>Hexapoda</taxon>
        <taxon>Insecta</taxon>
        <taxon>Pterygota</taxon>
        <taxon>Neoptera</taxon>
        <taxon>Endopterygota</taxon>
        <taxon>Lepidoptera</taxon>
        <taxon>Glossata</taxon>
        <taxon>Ditrysia</taxon>
        <taxon>Papilionoidea</taxon>
        <taxon>Papilionidae</taxon>
        <taxon>Papilioninae</taxon>
        <taxon>Iphiclides</taxon>
    </lineage>
</organism>
<keyword evidence="4 5" id="KW-0472">Membrane</keyword>
<reference evidence="6" key="1">
    <citation type="submission" date="2022-03" db="EMBL/GenBank/DDBJ databases">
        <authorList>
            <person name="Martin H S."/>
        </authorList>
    </citation>
    <scope>NUCLEOTIDE SEQUENCE</scope>
</reference>
<dbReference type="SUPFAM" id="SSF103473">
    <property type="entry name" value="MFS general substrate transporter"/>
    <property type="match status" value="1"/>
</dbReference>
<dbReference type="Proteomes" id="UP000837857">
    <property type="component" value="Chromosome 3"/>
</dbReference>
<dbReference type="PANTHER" id="PTHR24064">
    <property type="entry name" value="SOLUTE CARRIER FAMILY 22 MEMBER"/>
    <property type="match status" value="1"/>
</dbReference>
<proteinExistence type="predicted"/>
<gene>
    <name evidence="6" type="ORF">IPOD504_LOCUS12702</name>
</gene>
<evidence type="ECO:0000313" key="7">
    <source>
        <dbReference type="Proteomes" id="UP000837857"/>
    </source>
</evidence>
<keyword evidence="7" id="KW-1185">Reference proteome</keyword>